<accession>Q8NSQ9</accession>
<evidence type="ECO:0000313" key="1">
    <source>
        <dbReference type="EMBL" id="BAB98002.1"/>
    </source>
</evidence>
<evidence type="ECO:0000313" key="2">
    <source>
        <dbReference type="Proteomes" id="UP000000582"/>
    </source>
</evidence>
<reference evidence="2" key="1">
    <citation type="journal article" date="2003" name="Appl. Microbiol. Biotechnol.">
        <title>The Corynebacterium glutamicum genome: features and impacts on biotechnological processes.</title>
        <authorList>
            <person name="Ikeda M."/>
            <person name="Nakagawa S."/>
        </authorList>
    </citation>
    <scope>NUCLEOTIDE SEQUENCE [LARGE SCALE GENOMIC DNA]</scope>
    <source>
        <strain evidence="2">ATCC 13032 / DSM 20300 / BCRC 11384 / JCM 1318 / LMG 3730 / NCIMB 10025</strain>
    </source>
</reference>
<dbReference type="HOGENOM" id="CLU_2878249_0_0_11"/>
<gene>
    <name evidence="1" type="ordered locus">Cgl0609</name>
</gene>
<proteinExistence type="predicted"/>
<organism evidence="1 2">
    <name type="scientific">Corynebacterium glutamicum (strain ATCC 13032 / DSM 20300 / JCM 1318 / BCRC 11384 / CCUG 27702 / LMG 3730 / NBRC 12168 / NCIMB 10025 / NRRL B-2784 / 534)</name>
    <dbReference type="NCBI Taxonomy" id="196627"/>
    <lineage>
        <taxon>Bacteria</taxon>
        <taxon>Bacillati</taxon>
        <taxon>Actinomycetota</taxon>
        <taxon>Actinomycetes</taxon>
        <taxon>Mycobacteriales</taxon>
        <taxon>Corynebacteriaceae</taxon>
        <taxon>Corynebacterium</taxon>
    </lineage>
</organism>
<protein>
    <submittedName>
        <fullName evidence="1">Uncharacterized protein</fullName>
    </submittedName>
</protein>
<keyword evidence="2" id="KW-1185">Reference proteome</keyword>
<dbReference type="KEGG" id="cgl:Cgl0609"/>
<dbReference type="AlphaFoldDB" id="Q8NSQ9"/>
<sequence length="63" mass="6986">MEFLIVFAKPDRRAKGPQKSESLARVFGYGDLEPDRRAKTSSKRKFLARVSGFAKSTTHIGSG</sequence>
<dbReference type="BioCyc" id="CORYNE:G18NG-10171-MONOMER"/>
<dbReference type="Proteomes" id="UP000000582">
    <property type="component" value="Chromosome"/>
</dbReference>
<dbReference type="STRING" id="196627.cg0705"/>
<dbReference type="EMBL" id="BA000036">
    <property type="protein sequence ID" value="BAB98002.1"/>
    <property type="molecule type" value="Genomic_DNA"/>
</dbReference>
<name>Q8NSQ9_CORGL</name>